<dbReference type="SUPFAM" id="SSF56112">
    <property type="entry name" value="Protein kinase-like (PK-like)"/>
    <property type="match status" value="1"/>
</dbReference>
<proteinExistence type="predicted"/>
<dbReference type="InterPro" id="IPR002575">
    <property type="entry name" value="Aminoglycoside_PTrfase"/>
</dbReference>
<evidence type="ECO:0000259" key="1">
    <source>
        <dbReference type="Pfam" id="PF01636"/>
    </source>
</evidence>
<reference evidence="2 3" key="1">
    <citation type="submission" date="2021-01" db="EMBL/GenBank/DDBJ databases">
        <title>Tumebacillus sp. strain ITR2 16S ribosomal RNA gene Genome sequencing and assembly.</title>
        <authorList>
            <person name="Kang M."/>
        </authorList>
    </citation>
    <scope>NUCLEOTIDE SEQUENCE [LARGE SCALE GENOMIC DNA]</scope>
    <source>
        <strain evidence="2 3">ITR2</strain>
    </source>
</reference>
<feature type="domain" description="Aminoglycoside phosphotransferase" evidence="1">
    <location>
        <begin position="22"/>
        <end position="253"/>
    </location>
</feature>
<dbReference type="InterPro" id="IPR011009">
    <property type="entry name" value="Kinase-like_dom_sf"/>
</dbReference>
<accession>A0ABS1JEU1</accession>
<name>A0ABS1JEU1_9BACL</name>
<dbReference type="Proteomes" id="UP000602284">
    <property type="component" value="Unassembled WGS sequence"/>
</dbReference>
<dbReference type="InterPro" id="IPR051678">
    <property type="entry name" value="AGP_Transferase"/>
</dbReference>
<dbReference type="RefSeq" id="WP_201637770.1">
    <property type="nucleotide sequence ID" value="NZ_JAEQNB010000007.1"/>
</dbReference>
<dbReference type="Pfam" id="PF01636">
    <property type="entry name" value="APH"/>
    <property type="match status" value="1"/>
</dbReference>
<dbReference type="EMBL" id="JAEQNB010000007">
    <property type="protein sequence ID" value="MBL0388784.1"/>
    <property type="molecule type" value="Genomic_DNA"/>
</dbReference>
<sequence length="302" mass="34411">MFVFQGREYEAIPLGKQTHNGVYTVDRYLVKTYRTRWKQAHEIFAMEALADVLPVPKIVERGMWTEKKEGTDAGLPYLLITKLPGETVDSLWAFLSREEKVKIVRTAGEWLRKMHDALPMSFIGLLDEHGQSRGGYFSGWGDYLASDVRRWQGMLEKQGIGTEADASRLKAMTELVVSKQSELNGVRETSFLHRDFGLRNLLMTGDGELSGVIDFEHGLAGDPWSDLVRMAAENLFADEELLGVYTTAYLRRPMNASERDRLLTYLAHHAVSQFGYGWREGVEEEVNHARTLMRWVAANTFD</sequence>
<evidence type="ECO:0000313" key="2">
    <source>
        <dbReference type="EMBL" id="MBL0388784.1"/>
    </source>
</evidence>
<gene>
    <name evidence="2" type="ORF">JJB07_19465</name>
</gene>
<organism evidence="2 3">
    <name type="scientific">Tumebacillus amylolyticus</name>
    <dbReference type="NCBI Taxonomy" id="2801339"/>
    <lineage>
        <taxon>Bacteria</taxon>
        <taxon>Bacillati</taxon>
        <taxon>Bacillota</taxon>
        <taxon>Bacilli</taxon>
        <taxon>Bacillales</taxon>
        <taxon>Alicyclobacillaceae</taxon>
        <taxon>Tumebacillus</taxon>
    </lineage>
</organism>
<comment type="caution">
    <text evidence="2">The sequence shown here is derived from an EMBL/GenBank/DDBJ whole genome shotgun (WGS) entry which is preliminary data.</text>
</comment>
<dbReference type="PANTHER" id="PTHR21310">
    <property type="entry name" value="AMINOGLYCOSIDE PHOSPHOTRANSFERASE-RELATED-RELATED"/>
    <property type="match status" value="1"/>
</dbReference>
<keyword evidence="3" id="KW-1185">Reference proteome</keyword>
<dbReference type="Gene3D" id="3.90.1200.10">
    <property type="match status" value="1"/>
</dbReference>
<evidence type="ECO:0000313" key="3">
    <source>
        <dbReference type="Proteomes" id="UP000602284"/>
    </source>
</evidence>
<protein>
    <submittedName>
        <fullName evidence="2">Aminoglycoside phosphotransferase family protein</fullName>
    </submittedName>
</protein>